<dbReference type="GO" id="GO:0070682">
    <property type="term" value="P:proteasome regulatory particle assembly"/>
    <property type="evidence" value="ECO:0007669"/>
    <property type="project" value="InterPro"/>
</dbReference>
<evidence type="ECO:0000256" key="3">
    <source>
        <dbReference type="SAM" id="MobiDB-lite"/>
    </source>
</evidence>
<keyword evidence="2" id="KW-0175">Coiled coil</keyword>
<feature type="domain" description="PDZ" evidence="4">
    <location>
        <begin position="900"/>
        <end position="983"/>
    </location>
</feature>
<dbReference type="PANTHER" id="PTHR12651:SF1">
    <property type="entry name" value="26S PROTEASOME NON-ATPASE REGULATORY SUBUNIT 9"/>
    <property type="match status" value="1"/>
</dbReference>
<dbReference type="SUPFAM" id="SSF50156">
    <property type="entry name" value="PDZ domain-like"/>
    <property type="match status" value="2"/>
</dbReference>
<feature type="compositionally biased region" description="Basic and acidic residues" evidence="3">
    <location>
        <begin position="29"/>
        <end position="40"/>
    </location>
</feature>
<organism evidence="5 6">
    <name type="scientific">Thraustotheca clavata</name>
    <dbReference type="NCBI Taxonomy" id="74557"/>
    <lineage>
        <taxon>Eukaryota</taxon>
        <taxon>Sar</taxon>
        <taxon>Stramenopiles</taxon>
        <taxon>Oomycota</taxon>
        <taxon>Saprolegniomycetes</taxon>
        <taxon>Saprolegniales</taxon>
        <taxon>Achlyaceae</taxon>
        <taxon>Thraustotheca</taxon>
    </lineage>
</organism>
<gene>
    <name evidence="5" type="ORF">THRCLA_06826</name>
</gene>
<dbReference type="SMART" id="SM00228">
    <property type="entry name" value="PDZ"/>
    <property type="match status" value="3"/>
</dbReference>
<feature type="region of interest" description="Disordered" evidence="3">
    <location>
        <begin position="797"/>
        <end position="816"/>
    </location>
</feature>
<feature type="compositionally biased region" description="Basic and acidic residues" evidence="3">
    <location>
        <begin position="253"/>
        <end position="263"/>
    </location>
</feature>
<feature type="region of interest" description="Disordered" evidence="3">
    <location>
        <begin position="500"/>
        <end position="536"/>
    </location>
</feature>
<keyword evidence="6" id="KW-1185">Reference proteome</keyword>
<reference evidence="5 6" key="1">
    <citation type="journal article" date="2014" name="Genome Biol. Evol.">
        <title>The secreted proteins of Achlya hypogyna and Thraustotheca clavata identify the ancestral oomycete secretome and reveal gene acquisitions by horizontal gene transfer.</title>
        <authorList>
            <person name="Misner I."/>
            <person name="Blouin N."/>
            <person name="Leonard G."/>
            <person name="Richards T.A."/>
            <person name="Lane C.E."/>
        </authorList>
    </citation>
    <scope>NUCLEOTIDE SEQUENCE [LARGE SCALE GENOMIC DNA]</scope>
    <source>
        <strain evidence="5 6">ATCC 34112</strain>
    </source>
</reference>
<feature type="compositionally biased region" description="Pro residues" evidence="3">
    <location>
        <begin position="797"/>
        <end position="810"/>
    </location>
</feature>
<dbReference type="InterPro" id="IPR001478">
    <property type="entry name" value="PDZ"/>
</dbReference>
<evidence type="ECO:0000256" key="1">
    <source>
        <dbReference type="ARBA" id="ARBA00023186"/>
    </source>
</evidence>
<feature type="coiled-coil region" evidence="2">
    <location>
        <begin position="83"/>
        <end position="190"/>
    </location>
</feature>
<dbReference type="Gene3D" id="2.30.42.10">
    <property type="match status" value="2"/>
</dbReference>
<dbReference type="GO" id="GO:0005634">
    <property type="term" value="C:nucleus"/>
    <property type="evidence" value="ECO:0007669"/>
    <property type="project" value="TreeGrafter"/>
</dbReference>
<evidence type="ECO:0000259" key="4">
    <source>
        <dbReference type="SMART" id="SM00228"/>
    </source>
</evidence>
<keyword evidence="1" id="KW-0143">Chaperone</keyword>
<feature type="compositionally biased region" description="Polar residues" evidence="3">
    <location>
        <begin position="17"/>
        <end position="28"/>
    </location>
</feature>
<dbReference type="STRING" id="74557.A0A1V9ZIW3"/>
<dbReference type="FunFam" id="2.30.42.10:FF:000107">
    <property type="entry name" value="26S proteasome non-ATPase regulatory subunit 9"/>
    <property type="match status" value="1"/>
</dbReference>
<dbReference type="AlphaFoldDB" id="A0A1V9ZIW3"/>
<feature type="region of interest" description="Disordered" evidence="3">
    <location>
        <begin position="253"/>
        <end position="294"/>
    </location>
</feature>
<sequence length="1149" mass="130267">MPVDRFAMMRQVNQEANTAQFDTVSAGQNHRERKEQEAKRRAEVALMEKEDYTFTQEGVERLKRREARLLMDAEEKLVRKLIAAEAAARYQAMEKERKRIEAEERQKLLEQHRLQMEEQRKKEAEELERKKLEREQRLKKMKEDADRKVREEYQKKEEAKKIEIERVRQLEQQQMERVQMEAEEEFERNRLVKEAEQLAIQERIRAEEVKWKAWEEAEAQREANEIAARRALLAAQYEEDKARRMDLHRLRKEKESRLKKMEQPVDEPLPETKESPHKGIPKVGSFVVNPENNEKTPELKDITTMTKDQLKEEQQACVVLKKQLKQEIVSWCDAFQAKMNRQPSLEEKQEIQPLYKRYSEVESQYRAVKKRFETIEPKHSSSQLTPVQENSPLKISTSATLPPTNDAPMIHIVLTNKKKEVKKAIQDWTTAFQQSHGRMPSVQEKKEILPLYEEYVKIDNQLKSLKHTSTSESATPHKKLSPKRSGSQLLDMQAIKEMAAKHSNAQPKINQEKKLDEVNEKEQENEDQNEDRIEATAPPVVLPDIPSQQFDNEVVADELPKAAEELTSTLDQDNSNAENTTLELSTVAQSCLISESPELANSFYESPEIFTEEPIPVSANEVCQIGNGESIDEVKSDEPIEIIAPTEVHTTAEWIQLEFDLLDSEPPLDNNERLCTIVTCLHSTMGIMTPFLRVDSVENFSPASQAGLLAGDLIIRFGSVLMDQLQAHSALIQEVTLVSDKAKHSKAIGISITRDNTNFVHLILRPQKWAGNGLLGCVLQPFDARKEQKSTILAPEEPTPLKIPTPPSTPPHVNSPQAIPPPEIPTEIAPLADQKELKPLPDETNLEPIKELLSLPDPQSFEDIIEREMQLWDSRDQLTSLESTTEMANQLLTQLDEALATLATNLQAYLNESVVPFLKVESVEEESPAGISGLQPNDLIIRFGAVVSNESSNAAPSSFIQAIVGVVGARINRVLSISILRDQELQYLTLRPQKWSGNGYLGCVLQPYEHPIAEVVATEPLSWPKNAFAYIESLVDGPSPANLAGLVEHDFIIGFEGLGSQATLSEALIAFNNLTTFPLTLYMSRYQESGEYFEFAIELNSWDGILSIQPLIQIENEPQDEPAALPSVPFAQVKCVYPDSPADHGGLMA</sequence>
<feature type="region of interest" description="Disordered" evidence="3">
    <location>
        <begin position="17"/>
        <end position="40"/>
    </location>
</feature>
<dbReference type="GO" id="GO:0005737">
    <property type="term" value="C:cytoplasm"/>
    <property type="evidence" value="ECO:0007669"/>
    <property type="project" value="TreeGrafter"/>
</dbReference>
<accession>A0A1V9ZIW3</accession>
<feature type="domain" description="PDZ" evidence="4">
    <location>
        <begin position="671"/>
        <end position="743"/>
    </location>
</feature>
<dbReference type="Gene3D" id="1.10.10.1460">
    <property type="match status" value="1"/>
</dbReference>
<comment type="caution">
    <text evidence="5">The sequence shown here is derived from an EMBL/GenBank/DDBJ whole genome shotgun (WGS) entry which is preliminary data.</text>
</comment>
<dbReference type="EMBL" id="JNBS01001880">
    <property type="protein sequence ID" value="OQR97906.1"/>
    <property type="molecule type" value="Genomic_DNA"/>
</dbReference>
<dbReference type="OrthoDB" id="72325at2759"/>
<evidence type="ECO:0000313" key="6">
    <source>
        <dbReference type="Proteomes" id="UP000243217"/>
    </source>
</evidence>
<dbReference type="Proteomes" id="UP000243217">
    <property type="component" value="Unassembled WGS sequence"/>
</dbReference>
<feature type="coiled-coil region" evidence="2">
    <location>
        <begin position="881"/>
        <end position="912"/>
    </location>
</feature>
<evidence type="ECO:0000313" key="5">
    <source>
        <dbReference type="EMBL" id="OQR97906.1"/>
    </source>
</evidence>
<feature type="compositionally biased region" description="Basic and acidic residues" evidence="3">
    <location>
        <begin position="510"/>
        <end position="522"/>
    </location>
</feature>
<proteinExistence type="predicted"/>
<protein>
    <recommendedName>
        <fullName evidence="4">PDZ domain-containing protein</fullName>
    </recommendedName>
</protein>
<evidence type="ECO:0000256" key="2">
    <source>
        <dbReference type="SAM" id="Coils"/>
    </source>
</evidence>
<feature type="non-terminal residue" evidence="5">
    <location>
        <position position="1149"/>
    </location>
</feature>
<dbReference type="PANTHER" id="PTHR12651">
    <property type="entry name" value="26S PROTEASOME NON-ATPASE REGULATORY SUBUNIT 9"/>
    <property type="match status" value="1"/>
</dbReference>
<feature type="region of interest" description="Disordered" evidence="3">
    <location>
        <begin position="466"/>
        <end position="486"/>
    </location>
</feature>
<dbReference type="InterPro" id="IPR035269">
    <property type="entry name" value="PSMD9"/>
</dbReference>
<feature type="domain" description="PDZ" evidence="4">
    <location>
        <begin position="999"/>
        <end position="1087"/>
    </location>
</feature>
<dbReference type="InterPro" id="IPR036034">
    <property type="entry name" value="PDZ_sf"/>
</dbReference>
<name>A0A1V9ZIW3_9STRA</name>